<dbReference type="EMBL" id="AZST01000032">
    <property type="protein sequence ID" value="KEP54310.1"/>
    <property type="molecule type" value="Genomic_DNA"/>
</dbReference>
<dbReference type="Pfam" id="PF04616">
    <property type="entry name" value="Glyco_hydro_43"/>
    <property type="match status" value="1"/>
</dbReference>
<dbReference type="CDD" id="cd08983">
    <property type="entry name" value="GH43_Bt3655-like"/>
    <property type="match status" value="1"/>
</dbReference>
<keyword evidence="3 6" id="KW-0378">Hydrolase</keyword>
<keyword evidence="9" id="KW-1185">Reference proteome</keyword>
<evidence type="ECO:0000256" key="4">
    <source>
        <dbReference type="ARBA" id="ARBA00023295"/>
    </source>
</evidence>
<feature type="signal peptide" evidence="7">
    <location>
        <begin position="1"/>
        <end position="20"/>
    </location>
</feature>
<dbReference type="HOGENOM" id="CLU_010779_0_0_1"/>
<dbReference type="GO" id="GO:0004553">
    <property type="term" value="F:hydrolase activity, hydrolyzing O-glycosyl compounds"/>
    <property type="evidence" value="ECO:0007669"/>
    <property type="project" value="InterPro"/>
</dbReference>
<dbReference type="InterPro" id="IPR023296">
    <property type="entry name" value="Glyco_hydro_beta-prop_sf"/>
</dbReference>
<evidence type="ECO:0000313" key="8">
    <source>
        <dbReference type="EMBL" id="KEP54310.1"/>
    </source>
</evidence>
<keyword evidence="7" id="KW-0732">Signal</keyword>
<protein>
    <recommendedName>
        <fullName evidence="5">Endo-1,5-alpha-L-arabinanase A</fullName>
    </recommendedName>
</protein>
<sequence>MFAAKLFAAALAGLSLLVAGRTIPPAFQELESRQNSQYQAYGFVYFTGEDLPNGEQIYFAVSQGIDPLHWNVVNKGYAVLNATLGTLGVRDPFIIRSPQNDKFYLIATDLRYAAVNSWDVASRKGSRSLAIWESSDLKTWSAERLVQVSPATAGMTWAPEAVYDASAGHFIVFWASNLFAASDTNHTGTSYARIMYANTTDFKTFTPAQVYIDTGSAVIDTSIIYDQDTKTWHRFSKAVGNIVQEKSSSFFGSWTTVTNGIGNAEIGQSEGPTCFLSNRYAGVYHLFIDDLSPRGYVPFETANITSGIWKKSTNYALPTNPRHGTVFGITTAVRVGYLLLGQVLIPWCRNYKICLAFSDKYEPMYVKALYTSI</sequence>
<keyword evidence="4 6" id="KW-0326">Glycosidase</keyword>
<evidence type="ECO:0000313" key="9">
    <source>
        <dbReference type="Proteomes" id="UP000027456"/>
    </source>
</evidence>
<dbReference type="InterPro" id="IPR050727">
    <property type="entry name" value="GH43_arabinanases"/>
</dbReference>
<organism evidence="8 9">
    <name type="scientific">Rhizoctonia solani 123E</name>
    <dbReference type="NCBI Taxonomy" id="1423351"/>
    <lineage>
        <taxon>Eukaryota</taxon>
        <taxon>Fungi</taxon>
        <taxon>Dikarya</taxon>
        <taxon>Basidiomycota</taxon>
        <taxon>Agaricomycotina</taxon>
        <taxon>Agaricomycetes</taxon>
        <taxon>Cantharellales</taxon>
        <taxon>Ceratobasidiaceae</taxon>
        <taxon>Rhizoctonia</taxon>
    </lineage>
</organism>
<evidence type="ECO:0000256" key="6">
    <source>
        <dbReference type="RuleBase" id="RU361187"/>
    </source>
</evidence>
<dbReference type="GO" id="GO:0005975">
    <property type="term" value="P:carbohydrate metabolic process"/>
    <property type="evidence" value="ECO:0007669"/>
    <property type="project" value="InterPro"/>
</dbReference>
<proteinExistence type="inferred from homology"/>
<dbReference type="Gene3D" id="2.115.10.20">
    <property type="entry name" value="Glycosyl hydrolase domain, family 43"/>
    <property type="match status" value="1"/>
</dbReference>
<gene>
    <name evidence="8" type="ORF">V565_019440</name>
</gene>
<dbReference type="OrthoDB" id="19657at2759"/>
<feature type="chain" id="PRO_5001698662" description="Endo-1,5-alpha-L-arabinanase A" evidence="7">
    <location>
        <begin position="21"/>
        <end position="373"/>
    </location>
</feature>
<evidence type="ECO:0000256" key="3">
    <source>
        <dbReference type="ARBA" id="ARBA00022801"/>
    </source>
</evidence>
<evidence type="ECO:0000256" key="1">
    <source>
        <dbReference type="ARBA" id="ARBA00004834"/>
    </source>
</evidence>
<comment type="similarity">
    <text evidence="2 6">Belongs to the glycosyl hydrolase 43 family.</text>
</comment>
<evidence type="ECO:0000256" key="5">
    <source>
        <dbReference type="ARBA" id="ARBA00042202"/>
    </source>
</evidence>
<comment type="pathway">
    <text evidence="1">Glycan metabolism; L-arabinan degradation.</text>
</comment>
<evidence type="ECO:0000256" key="2">
    <source>
        <dbReference type="ARBA" id="ARBA00009865"/>
    </source>
</evidence>
<dbReference type="Proteomes" id="UP000027456">
    <property type="component" value="Unassembled WGS sequence"/>
</dbReference>
<dbReference type="SUPFAM" id="SSF75005">
    <property type="entry name" value="Arabinanase/levansucrase/invertase"/>
    <property type="match status" value="1"/>
</dbReference>
<reference evidence="8 9" key="1">
    <citation type="submission" date="2013-12" db="EMBL/GenBank/DDBJ databases">
        <authorList>
            <person name="Cubeta M."/>
            <person name="Pakala S."/>
            <person name="Fedorova N."/>
            <person name="Thomas E."/>
            <person name="Dean R."/>
            <person name="Jabaji S."/>
            <person name="Neate S."/>
            <person name="Toda T."/>
            <person name="Tavantzis S."/>
            <person name="Vilgalys R."/>
            <person name="Bharathan N."/>
            <person name="Pakala S."/>
            <person name="Losada L.S."/>
            <person name="Zafar N."/>
            <person name="Nierman W."/>
        </authorList>
    </citation>
    <scope>NUCLEOTIDE SEQUENCE [LARGE SCALE GENOMIC DNA]</scope>
    <source>
        <strain evidence="8 9">123E</strain>
    </source>
</reference>
<dbReference type="InterPro" id="IPR006710">
    <property type="entry name" value="Glyco_hydro_43"/>
</dbReference>
<dbReference type="PANTHER" id="PTHR43301:SF3">
    <property type="entry name" value="ARABINAN ENDO-1,5-ALPHA-L-ARABINOSIDASE A-RELATED"/>
    <property type="match status" value="1"/>
</dbReference>
<accession>A0A074S9Q4</accession>
<comment type="caution">
    <text evidence="8">The sequence shown here is derived from an EMBL/GenBank/DDBJ whole genome shotgun (WGS) entry which is preliminary data.</text>
</comment>
<dbReference type="PANTHER" id="PTHR43301">
    <property type="entry name" value="ARABINAN ENDO-1,5-ALPHA-L-ARABINOSIDASE"/>
    <property type="match status" value="1"/>
</dbReference>
<evidence type="ECO:0000256" key="7">
    <source>
        <dbReference type="SAM" id="SignalP"/>
    </source>
</evidence>
<dbReference type="STRING" id="1423351.A0A074S9Q4"/>
<name>A0A074S9Q4_9AGAM</name>
<dbReference type="AlphaFoldDB" id="A0A074S9Q4"/>